<organism evidence="2 3">
    <name type="scientific">Gigaspora margarita</name>
    <dbReference type="NCBI Taxonomy" id="4874"/>
    <lineage>
        <taxon>Eukaryota</taxon>
        <taxon>Fungi</taxon>
        <taxon>Fungi incertae sedis</taxon>
        <taxon>Mucoromycota</taxon>
        <taxon>Glomeromycotina</taxon>
        <taxon>Glomeromycetes</taxon>
        <taxon>Diversisporales</taxon>
        <taxon>Gigasporaceae</taxon>
        <taxon>Gigaspora</taxon>
    </lineage>
</organism>
<feature type="non-terminal residue" evidence="2">
    <location>
        <position position="141"/>
    </location>
</feature>
<accession>A0ABN7UX60</accession>
<feature type="region of interest" description="Disordered" evidence="1">
    <location>
        <begin position="54"/>
        <end position="73"/>
    </location>
</feature>
<sequence>MISPCPRCEKNDFKKTRDRDAHLNRKYKCPIKNFTSTLATFRTHAPKVVHNPKIPKQVPQIDPEVGPSIQPNKENTNIIVDDVNQEDVILLSDLGLLDKAKSKKFISEDYIEGGFSTYYQIPSGDIIFEESIVGDQDRPYS</sequence>
<dbReference type="EMBL" id="CAJVQB010006873">
    <property type="protein sequence ID" value="CAG8693059.1"/>
    <property type="molecule type" value="Genomic_DNA"/>
</dbReference>
<keyword evidence="3" id="KW-1185">Reference proteome</keyword>
<proteinExistence type="predicted"/>
<gene>
    <name evidence="2" type="ORF">GMARGA_LOCUS11641</name>
</gene>
<evidence type="ECO:0000313" key="2">
    <source>
        <dbReference type="EMBL" id="CAG8693059.1"/>
    </source>
</evidence>
<name>A0ABN7UX60_GIGMA</name>
<dbReference type="Proteomes" id="UP000789901">
    <property type="component" value="Unassembled WGS sequence"/>
</dbReference>
<comment type="caution">
    <text evidence="2">The sequence shown here is derived from an EMBL/GenBank/DDBJ whole genome shotgun (WGS) entry which is preliminary data.</text>
</comment>
<evidence type="ECO:0000313" key="3">
    <source>
        <dbReference type="Proteomes" id="UP000789901"/>
    </source>
</evidence>
<protein>
    <submittedName>
        <fullName evidence="2">27128_t:CDS:1</fullName>
    </submittedName>
</protein>
<reference evidence="2 3" key="1">
    <citation type="submission" date="2021-06" db="EMBL/GenBank/DDBJ databases">
        <authorList>
            <person name="Kallberg Y."/>
            <person name="Tangrot J."/>
            <person name="Rosling A."/>
        </authorList>
    </citation>
    <scope>NUCLEOTIDE SEQUENCE [LARGE SCALE GENOMIC DNA]</scope>
    <source>
        <strain evidence="2 3">120-4 pot B 10/14</strain>
    </source>
</reference>
<evidence type="ECO:0000256" key="1">
    <source>
        <dbReference type="SAM" id="MobiDB-lite"/>
    </source>
</evidence>